<dbReference type="InterPro" id="IPR010037">
    <property type="entry name" value="FkbH_domain"/>
</dbReference>
<evidence type="ECO:0000313" key="4">
    <source>
        <dbReference type="Proteomes" id="UP000064029"/>
    </source>
</evidence>
<name>A0A103ZX15_9BURK</name>
<dbReference type="Gene3D" id="3.40.50.1110">
    <property type="entry name" value="SGNH hydrolase"/>
    <property type="match status" value="1"/>
</dbReference>
<accession>A0A103ZX15</accession>
<dbReference type="Proteomes" id="UP000061665">
    <property type="component" value="Unassembled WGS sequence"/>
</dbReference>
<evidence type="ECO:0000313" key="3">
    <source>
        <dbReference type="Proteomes" id="UP000061665"/>
    </source>
</evidence>
<dbReference type="InterPro" id="IPR010033">
    <property type="entry name" value="HAD_SF_ppase_IIIC"/>
</dbReference>
<dbReference type="EMBL" id="LOXM01000217">
    <property type="protein sequence ID" value="KVG59362.1"/>
    <property type="molecule type" value="Genomic_DNA"/>
</dbReference>
<dbReference type="InterPro" id="IPR023214">
    <property type="entry name" value="HAD_sf"/>
</dbReference>
<dbReference type="SUPFAM" id="SSF56784">
    <property type="entry name" value="HAD-like"/>
    <property type="match status" value="1"/>
</dbReference>
<evidence type="ECO:0008006" key="5">
    <source>
        <dbReference type="Google" id="ProtNLM"/>
    </source>
</evidence>
<dbReference type="NCBIfam" id="TIGR01686">
    <property type="entry name" value="FkbH"/>
    <property type="match status" value="1"/>
</dbReference>
<sequence>MASLRDTATRGEPPDAPTRAALLGVTDALRAIAAGKLVAGLPAGGPRPTTIDVTVLANCTTSNYPHLLAARLAGIGVQARVHVNPYGGFEMALATGHLDGADPDLVTCLIDEAYFMPEDWNPADTDGLAAHLASRADTLRAQVLALTDASRATFVLHTLPLPDTLRNSVISWRARAALSRAWCLVNAAILGLAEDSERVAVIDLVSLLANAAKPLRDVRLMHYGHLSFSDDALLLHANEVRRYVQARLGLSRKGLGLDLDNTLWGGVVGELGAERIELGRLYPGSGYRALQTAAARLRSQGVVLALLSKNDAALVDDVLASHPEMVLRPGDFSASAVNWAPKSQGLHAICETLDLAPDAFVFMDDSAFERGEVAAQWPEVTLVAADGDPALLADTLLGGGWFDSLALTNTDRNRPALYRARSDRQQYAKGFASRDDYLHALGIQLAPKAAERFTIARIAQLAARTNQFNLTGERHGDAQIEQMANDPGHFVYSFSARDRFGDDGIVGAAWGTRDASVWRVANFVLSCRVLGRSIEVAIVGWLAARAREAGARTLEGRYVASPRNAVAAELWPTCGFARSRDDCFALPLSDALAPTPAWIHILSDNEVSA</sequence>
<evidence type="ECO:0000313" key="1">
    <source>
        <dbReference type="EMBL" id="KVG59362.1"/>
    </source>
</evidence>
<dbReference type="SUPFAM" id="SSF55729">
    <property type="entry name" value="Acyl-CoA N-acyltransferases (Nat)"/>
    <property type="match status" value="1"/>
</dbReference>
<dbReference type="GO" id="GO:0016788">
    <property type="term" value="F:hydrolase activity, acting on ester bonds"/>
    <property type="evidence" value="ECO:0007669"/>
    <property type="project" value="UniProtKB-ARBA"/>
</dbReference>
<evidence type="ECO:0000313" key="2">
    <source>
        <dbReference type="EMBL" id="KVM19870.1"/>
    </source>
</evidence>
<dbReference type="NCBIfam" id="TIGR01681">
    <property type="entry name" value="HAD-SF-IIIC"/>
    <property type="match status" value="1"/>
</dbReference>
<organism evidence="1 4">
    <name type="scientific">Burkholderia ubonensis</name>
    <dbReference type="NCBI Taxonomy" id="101571"/>
    <lineage>
        <taxon>Bacteria</taxon>
        <taxon>Pseudomonadati</taxon>
        <taxon>Pseudomonadota</taxon>
        <taxon>Betaproteobacteria</taxon>
        <taxon>Burkholderiales</taxon>
        <taxon>Burkholderiaceae</taxon>
        <taxon>Burkholderia</taxon>
        <taxon>Burkholderia cepacia complex</taxon>
    </lineage>
</organism>
<dbReference type="Proteomes" id="UP000064029">
    <property type="component" value="Unassembled WGS sequence"/>
</dbReference>
<dbReference type="AlphaFoldDB" id="A0A103ZX15"/>
<protein>
    <recommendedName>
        <fullName evidence="5">FkbH domain protein</fullName>
    </recommendedName>
</protein>
<proteinExistence type="predicted"/>
<dbReference type="InterPro" id="IPR016181">
    <property type="entry name" value="Acyl_CoA_acyltransferase"/>
</dbReference>
<dbReference type="InterPro" id="IPR036412">
    <property type="entry name" value="HAD-like_sf"/>
</dbReference>
<dbReference type="Gene3D" id="3.40.50.1000">
    <property type="entry name" value="HAD superfamily/HAD-like"/>
    <property type="match status" value="1"/>
</dbReference>
<dbReference type="InterPro" id="IPR036514">
    <property type="entry name" value="SGNH_hydro_sf"/>
</dbReference>
<gene>
    <name evidence="1" type="ORF">WJ33_34165</name>
    <name evidence="2" type="ORF">WJ53_22375</name>
</gene>
<dbReference type="EMBL" id="LOZE01000138">
    <property type="protein sequence ID" value="KVM19870.1"/>
    <property type="molecule type" value="Genomic_DNA"/>
</dbReference>
<comment type="caution">
    <text evidence="1">The sequence shown here is derived from an EMBL/GenBank/DDBJ whole genome shotgun (WGS) entry which is preliminary data.</text>
</comment>
<dbReference type="Gene3D" id="3.40.630.30">
    <property type="match status" value="1"/>
</dbReference>
<reference evidence="3 4" key="1">
    <citation type="submission" date="2015-11" db="EMBL/GenBank/DDBJ databases">
        <title>Expanding the genomic diversity of Burkholderia species for the development of highly accurate diagnostics.</title>
        <authorList>
            <person name="Sahl J."/>
            <person name="Keim P."/>
            <person name="Wagner D."/>
        </authorList>
    </citation>
    <scope>NUCLEOTIDE SEQUENCE [LARGE SCALE GENOMIC DNA]</scope>
    <source>
        <strain evidence="1 4">MSMB2036</strain>
        <strain evidence="2 3">MSMB2058</strain>
    </source>
</reference>